<dbReference type="PRINTS" id="PR00081">
    <property type="entry name" value="GDHRDH"/>
</dbReference>
<sequence>MSVRETGRVAVVTGGTKGIGLAFTRKLVKLGYRVVALYRHDPEAARAAAAELGDACTVLQADVSDSAEVNRLADGVLAHHGVPHVLVNNAGRNIDRPFAEMSDDAWHTVLNTNLSGPFYVARAFAPAMREAGSGVIVNIAATTGIRPRFNGINYCASKAGLLHLTKCLALELAPHVRVNALIPGMIDTEDMQMRVRTAAPEHRASMLTSIPQERIGTVEEMAAALEFLVGDGPSTSRARSSSSTAASSCGDGVSGGPEGAADGGPLTPSWSREPPQRRVITWVVKVTCPFWVPVIVVRARSGCGHSNGVASIQQGASNSV</sequence>
<dbReference type="Pfam" id="PF00106">
    <property type="entry name" value="adh_short"/>
    <property type="match status" value="1"/>
</dbReference>
<proteinExistence type="inferred from homology"/>
<evidence type="ECO:0000256" key="3">
    <source>
        <dbReference type="RuleBase" id="RU000363"/>
    </source>
</evidence>
<dbReference type="InterPro" id="IPR036291">
    <property type="entry name" value="NAD(P)-bd_dom_sf"/>
</dbReference>
<name>A0A401RDN4_STRNR</name>
<protein>
    <submittedName>
        <fullName evidence="5">Short-chain dehydrogenase</fullName>
    </submittedName>
</protein>
<feature type="compositionally biased region" description="Gly residues" evidence="4">
    <location>
        <begin position="252"/>
        <end position="262"/>
    </location>
</feature>
<dbReference type="SUPFAM" id="SSF51735">
    <property type="entry name" value="NAD(P)-binding Rossmann-fold domains"/>
    <property type="match status" value="1"/>
</dbReference>
<gene>
    <name evidence="5" type="ORF">SALB_08550</name>
</gene>
<dbReference type="Gene3D" id="3.40.50.720">
    <property type="entry name" value="NAD(P)-binding Rossmann-like Domain"/>
    <property type="match status" value="1"/>
</dbReference>
<evidence type="ECO:0000256" key="1">
    <source>
        <dbReference type="ARBA" id="ARBA00006484"/>
    </source>
</evidence>
<dbReference type="AlphaFoldDB" id="A0A401RDN4"/>
<dbReference type="InterPro" id="IPR002347">
    <property type="entry name" value="SDR_fam"/>
</dbReference>
<feature type="compositionally biased region" description="Low complexity" evidence="4">
    <location>
        <begin position="235"/>
        <end position="248"/>
    </location>
</feature>
<dbReference type="EMBL" id="BHXC01000007">
    <property type="protein sequence ID" value="GCB95743.1"/>
    <property type="molecule type" value="Genomic_DNA"/>
</dbReference>
<feature type="region of interest" description="Disordered" evidence="4">
    <location>
        <begin position="235"/>
        <end position="273"/>
    </location>
</feature>
<dbReference type="GO" id="GO:0016616">
    <property type="term" value="F:oxidoreductase activity, acting on the CH-OH group of donors, NAD or NADP as acceptor"/>
    <property type="evidence" value="ECO:0007669"/>
    <property type="project" value="TreeGrafter"/>
</dbReference>
<comment type="caution">
    <text evidence="5">The sequence shown here is derived from an EMBL/GenBank/DDBJ whole genome shotgun (WGS) entry which is preliminary data.</text>
</comment>
<keyword evidence="2" id="KW-0560">Oxidoreductase</keyword>
<evidence type="ECO:0000313" key="5">
    <source>
        <dbReference type="EMBL" id="GCB95743.1"/>
    </source>
</evidence>
<organism evidence="5 6">
    <name type="scientific">Streptomyces noursei</name>
    <name type="common">Streptomyces albulus</name>
    <dbReference type="NCBI Taxonomy" id="1971"/>
    <lineage>
        <taxon>Bacteria</taxon>
        <taxon>Bacillati</taxon>
        <taxon>Actinomycetota</taxon>
        <taxon>Actinomycetes</taxon>
        <taxon>Kitasatosporales</taxon>
        <taxon>Streptomycetaceae</taxon>
        <taxon>Streptomyces</taxon>
    </lineage>
</organism>
<evidence type="ECO:0000313" key="6">
    <source>
        <dbReference type="Proteomes" id="UP000288351"/>
    </source>
</evidence>
<dbReference type="PRINTS" id="PR00080">
    <property type="entry name" value="SDRFAMILY"/>
</dbReference>
<dbReference type="RefSeq" id="WP_420544113.1">
    <property type="nucleotide sequence ID" value="NZ_BHXC01000007.1"/>
</dbReference>
<dbReference type="Proteomes" id="UP000288351">
    <property type="component" value="Unassembled WGS sequence"/>
</dbReference>
<dbReference type="PROSITE" id="PS00061">
    <property type="entry name" value="ADH_SHORT"/>
    <property type="match status" value="1"/>
</dbReference>
<dbReference type="FunFam" id="3.40.50.720:FF:000084">
    <property type="entry name" value="Short-chain dehydrogenase reductase"/>
    <property type="match status" value="1"/>
</dbReference>
<dbReference type="CDD" id="cd05233">
    <property type="entry name" value="SDR_c"/>
    <property type="match status" value="1"/>
</dbReference>
<accession>A0A401RDN4</accession>
<dbReference type="PANTHER" id="PTHR42760:SF133">
    <property type="entry name" value="3-OXOACYL-[ACYL-CARRIER-PROTEIN] REDUCTASE"/>
    <property type="match status" value="1"/>
</dbReference>
<evidence type="ECO:0000256" key="2">
    <source>
        <dbReference type="ARBA" id="ARBA00023002"/>
    </source>
</evidence>
<reference evidence="5 6" key="1">
    <citation type="journal article" date="2019" name="Microbiol. Resour. Announc.">
        <title>Draft Genome Sequence of the Most Traditional epsilon-Poly-l-Lysine Producer, Streptomyces albulus NBRC14147.</title>
        <authorList>
            <person name="Yamanaka K."/>
            <person name="Hamano Y."/>
        </authorList>
    </citation>
    <scope>NUCLEOTIDE SEQUENCE [LARGE SCALE GENOMIC DNA]</scope>
    <source>
        <strain evidence="5 6">NBRC 14147</strain>
    </source>
</reference>
<evidence type="ECO:0000256" key="4">
    <source>
        <dbReference type="SAM" id="MobiDB-lite"/>
    </source>
</evidence>
<dbReference type="PANTHER" id="PTHR42760">
    <property type="entry name" value="SHORT-CHAIN DEHYDROGENASES/REDUCTASES FAMILY MEMBER"/>
    <property type="match status" value="1"/>
</dbReference>
<comment type="similarity">
    <text evidence="1 3">Belongs to the short-chain dehydrogenases/reductases (SDR) family.</text>
</comment>
<dbReference type="InterPro" id="IPR020904">
    <property type="entry name" value="Sc_DH/Rdtase_CS"/>
</dbReference>